<evidence type="ECO:0000313" key="2">
    <source>
        <dbReference type="WBParaSite" id="MBELARI_LOCUS9889"/>
    </source>
</evidence>
<dbReference type="GO" id="GO:0050650">
    <property type="term" value="P:chondroitin sulfate proteoglycan biosynthetic process"/>
    <property type="evidence" value="ECO:0007669"/>
    <property type="project" value="InterPro"/>
</dbReference>
<dbReference type="PANTHER" id="PTHR22900">
    <property type="entry name" value="PROTEIN CBG14245-RELATED"/>
    <property type="match status" value="1"/>
</dbReference>
<organism evidence="1 2">
    <name type="scientific">Mesorhabditis belari</name>
    <dbReference type="NCBI Taxonomy" id="2138241"/>
    <lineage>
        <taxon>Eukaryota</taxon>
        <taxon>Metazoa</taxon>
        <taxon>Ecdysozoa</taxon>
        <taxon>Nematoda</taxon>
        <taxon>Chromadorea</taxon>
        <taxon>Rhabditida</taxon>
        <taxon>Rhabditina</taxon>
        <taxon>Rhabditomorpha</taxon>
        <taxon>Rhabditoidea</taxon>
        <taxon>Rhabditidae</taxon>
        <taxon>Mesorhabditinae</taxon>
        <taxon>Mesorhabditis</taxon>
    </lineage>
</organism>
<keyword evidence="1" id="KW-1185">Reference proteome</keyword>
<name>A0AAF3FRL2_9BILA</name>
<proteinExistence type="predicted"/>
<dbReference type="GO" id="GO:0016020">
    <property type="term" value="C:membrane"/>
    <property type="evidence" value="ECO:0007669"/>
    <property type="project" value="InterPro"/>
</dbReference>
<evidence type="ECO:0000313" key="1">
    <source>
        <dbReference type="Proteomes" id="UP000887575"/>
    </source>
</evidence>
<dbReference type="InterPro" id="IPR007669">
    <property type="entry name" value="Chst-1-like"/>
</dbReference>
<accession>A0AAF3FRL2</accession>
<dbReference type="InterPro" id="IPR005331">
    <property type="entry name" value="Sulfotransferase"/>
</dbReference>
<dbReference type="Pfam" id="PF03567">
    <property type="entry name" value="Sulfotransfer_2"/>
    <property type="match status" value="1"/>
</dbReference>
<dbReference type="WBParaSite" id="MBELARI_LOCUS9889">
    <property type="protein sequence ID" value="MBELARI_LOCUS9889"/>
    <property type="gene ID" value="MBELARI_LOCUS9889"/>
</dbReference>
<dbReference type="GO" id="GO:1902884">
    <property type="term" value="P:positive regulation of response to oxidative stress"/>
    <property type="evidence" value="ECO:0007669"/>
    <property type="project" value="InterPro"/>
</dbReference>
<dbReference type="PANTHER" id="PTHR22900:SF5">
    <property type="entry name" value="PROTEIN CBG14245"/>
    <property type="match status" value="1"/>
</dbReference>
<evidence type="ECO:0008006" key="3">
    <source>
        <dbReference type="Google" id="ProtNLM"/>
    </source>
</evidence>
<protein>
    <recommendedName>
        <fullName evidence="3">Sulfotransferase</fullName>
    </recommendedName>
</protein>
<reference evidence="2" key="1">
    <citation type="submission" date="2024-02" db="UniProtKB">
        <authorList>
            <consortium name="WormBaseParasite"/>
        </authorList>
    </citation>
    <scope>IDENTIFICATION</scope>
</reference>
<dbReference type="Proteomes" id="UP000887575">
    <property type="component" value="Unassembled WGS sequence"/>
</dbReference>
<dbReference type="AlphaFoldDB" id="A0AAF3FRL2"/>
<sequence>MIARFPLLEKQMEILVASTSSLSFKELENAHKILNLLCPVPKMNAKSCSILPPFASMPSQYKVASKYRLVACSIFKNMSTLLSSLMCYLHDKKMMINHTNFYMGWDSKTACLHENNAGSLIDLVWRFGISPTGSHKFSLVREPKEKFISGHVNQCSELNRCDSCRNTTCTLDKIDRYARDFLRSAQYEGPETYRHHVNAHFFPQNWRCEFGSRFDEYQIIRYHSEKKDELKRDLRRVFQLSKVPEGTIQFLLAKLDEGRGMHSTVGNSKTAKIDDDLLANPRQLRKLVSIFYFDYLIFQYALPKLTHLVNTNEFLAQ</sequence>
<dbReference type="GO" id="GO:0047756">
    <property type="term" value="F:chondroitin 4-sulfotransferase activity"/>
    <property type="evidence" value="ECO:0007669"/>
    <property type="project" value="InterPro"/>
</dbReference>